<dbReference type="Proteomes" id="UP001060215">
    <property type="component" value="Chromosome 6"/>
</dbReference>
<evidence type="ECO:0000313" key="2">
    <source>
        <dbReference type="Proteomes" id="UP001060215"/>
    </source>
</evidence>
<dbReference type="EMBL" id="CM045763">
    <property type="protein sequence ID" value="KAI8022104.1"/>
    <property type="molecule type" value="Genomic_DNA"/>
</dbReference>
<sequence>MLIEDFELLDDSYCAAIMGFGVYLFVMFEKSSSSDIAPTSANMVQLGRPMLMAVSLSSSFWDSLPKAWFIYLFIGVGVVLFVISCFDCIGATTRNGCCLTCYAVTGSKVDSLLLLFQQRQRGSRREDDWTCPSCGNVKFSFRTTRNMRNCTQSRPVDYNSKSAAKPIQPMRVYLSSAPYVGFGAPSSMYMGVPPYGSSLFNGSSMSPNDVPFSGGSAYPYNYGSCLSGGSPYRPLHMACPTPYSSGSMMGNEHKMPYGSWKCEKCNNINYPFRTKCNRQNCGAIKPSEGQKSPSEPADENDQVRILVLDEAIASVDSPTDNLIQKII</sequence>
<protein>
    <submittedName>
        <fullName evidence="1">RanBP2-type zinc finger protein</fullName>
    </submittedName>
</protein>
<proteinExistence type="predicted"/>
<name>A0ACC0IB01_9ERIC</name>
<keyword evidence="2" id="KW-1185">Reference proteome</keyword>
<comment type="caution">
    <text evidence="1">The sequence shown here is derived from an EMBL/GenBank/DDBJ whole genome shotgun (WGS) entry which is preliminary data.</text>
</comment>
<reference evidence="1 2" key="1">
    <citation type="journal article" date="2022" name="Plant J.">
        <title>Chromosome-level genome of Camellia lanceoleosa provides a valuable resource for understanding genome evolution and self-incompatibility.</title>
        <authorList>
            <person name="Gong W."/>
            <person name="Xiao S."/>
            <person name="Wang L."/>
            <person name="Liao Z."/>
            <person name="Chang Y."/>
            <person name="Mo W."/>
            <person name="Hu G."/>
            <person name="Li W."/>
            <person name="Zhao G."/>
            <person name="Zhu H."/>
            <person name="Hu X."/>
            <person name="Ji K."/>
            <person name="Xiang X."/>
            <person name="Song Q."/>
            <person name="Yuan D."/>
            <person name="Jin S."/>
            <person name="Zhang L."/>
        </authorList>
    </citation>
    <scope>NUCLEOTIDE SEQUENCE [LARGE SCALE GENOMIC DNA]</scope>
    <source>
        <strain evidence="1">SQ_2022a</strain>
    </source>
</reference>
<organism evidence="1 2">
    <name type="scientific">Camellia lanceoleosa</name>
    <dbReference type="NCBI Taxonomy" id="1840588"/>
    <lineage>
        <taxon>Eukaryota</taxon>
        <taxon>Viridiplantae</taxon>
        <taxon>Streptophyta</taxon>
        <taxon>Embryophyta</taxon>
        <taxon>Tracheophyta</taxon>
        <taxon>Spermatophyta</taxon>
        <taxon>Magnoliopsida</taxon>
        <taxon>eudicotyledons</taxon>
        <taxon>Gunneridae</taxon>
        <taxon>Pentapetalae</taxon>
        <taxon>asterids</taxon>
        <taxon>Ericales</taxon>
        <taxon>Theaceae</taxon>
        <taxon>Camellia</taxon>
    </lineage>
</organism>
<gene>
    <name evidence="1" type="ORF">LOK49_LG03G02125</name>
</gene>
<evidence type="ECO:0000313" key="1">
    <source>
        <dbReference type="EMBL" id="KAI8022104.1"/>
    </source>
</evidence>
<accession>A0ACC0IB01</accession>